<comment type="caution">
    <text evidence="4">The sequence shown here is derived from an EMBL/GenBank/DDBJ whole genome shotgun (WGS) entry which is preliminary data.</text>
</comment>
<dbReference type="Proteomes" id="UP000675409">
    <property type="component" value="Unassembled WGS sequence"/>
</dbReference>
<dbReference type="PANTHER" id="PTHR30328">
    <property type="entry name" value="TRANSCRIPTIONAL REPRESSOR"/>
    <property type="match status" value="1"/>
</dbReference>
<dbReference type="Pfam" id="PF17926">
    <property type="entry name" value="TetR_C_21"/>
    <property type="match status" value="1"/>
</dbReference>
<dbReference type="SUPFAM" id="SSF46689">
    <property type="entry name" value="Homeodomain-like"/>
    <property type="match status" value="1"/>
</dbReference>
<dbReference type="InterPro" id="IPR050109">
    <property type="entry name" value="HTH-type_TetR-like_transc_reg"/>
</dbReference>
<protein>
    <submittedName>
        <fullName evidence="4">TetR/AcrR family transcriptional regulator</fullName>
    </submittedName>
</protein>
<dbReference type="PANTHER" id="PTHR30328:SF54">
    <property type="entry name" value="HTH-TYPE TRANSCRIPTIONAL REPRESSOR SCO4008"/>
    <property type="match status" value="1"/>
</dbReference>
<evidence type="ECO:0000313" key="4">
    <source>
        <dbReference type="EMBL" id="MBL0887142.1"/>
    </source>
</evidence>
<dbReference type="PROSITE" id="PS50977">
    <property type="entry name" value="HTH_TETR_2"/>
    <property type="match status" value="1"/>
</dbReference>
<dbReference type="RefSeq" id="WP_201847868.1">
    <property type="nucleotide sequence ID" value="NZ_JABBYC010000022.1"/>
</dbReference>
<keyword evidence="1 2" id="KW-0238">DNA-binding</keyword>
<dbReference type="InterPro" id="IPR036271">
    <property type="entry name" value="Tet_transcr_reg_TetR-rel_C_sf"/>
</dbReference>
<reference evidence="4 5" key="1">
    <citation type="journal article" date="2021" name="Arch. Microbiol.">
        <title>Myceligenerans indicum sp. nov., an actinobacterium isolated from mangrove sediment of Sundarbans, India.</title>
        <authorList>
            <person name="Asha K."/>
            <person name="Bhadury P."/>
        </authorList>
    </citation>
    <scope>NUCLEOTIDE SEQUENCE [LARGE SCALE GENOMIC DNA]</scope>
    <source>
        <strain evidence="4 5">I2</strain>
    </source>
</reference>
<accession>A0ABS1LLL5</accession>
<dbReference type="EMBL" id="JABBYC010000022">
    <property type="protein sequence ID" value="MBL0887142.1"/>
    <property type="molecule type" value="Genomic_DNA"/>
</dbReference>
<evidence type="ECO:0000259" key="3">
    <source>
        <dbReference type="PROSITE" id="PS50977"/>
    </source>
</evidence>
<organism evidence="4 5">
    <name type="scientific">Myceligenerans indicum</name>
    <dbReference type="NCBI Taxonomy" id="2593663"/>
    <lineage>
        <taxon>Bacteria</taxon>
        <taxon>Bacillati</taxon>
        <taxon>Actinomycetota</taxon>
        <taxon>Actinomycetes</taxon>
        <taxon>Micrococcales</taxon>
        <taxon>Promicromonosporaceae</taxon>
        <taxon>Myceligenerans</taxon>
    </lineage>
</organism>
<sequence length="185" mass="19820">MATRDSEATKRRILGAATTEFAEHGLAGARVDRIAQKAAANKQLIYAYFGGKEELFDHVLGTSLTLLLDTVPFTASDLPAYAGALFDFAVANPQLVRLMRWHQLERPGVLDQLPAITSSTLRKLDALDAAQRAGEVTRALPAGQLLALLLALIHGGAEATIDSGHELAIQRETLVTGVRRLVAPS</sequence>
<dbReference type="SUPFAM" id="SSF48498">
    <property type="entry name" value="Tetracyclin repressor-like, C-terminal domain"/>
    <property type="match status" value="1"/>
</dbReference>
<gene>
    <name evidence="4" type="ORF">HGK34_12780</name>
</gene>
<dbReference type="PRINTS" id="PR00455">
    <property type="entry name" value="HTHTETR"/>
</dbReference>
<dbReference type="Pfam" id="PF00440">
    <property type="entry name" value="TetR_N"/>
    <property type="match status" value="1"/>
</dbReference>
<proteinExistence type="predicted"/>
<feature type="DNA-binding region" description="H-T-H motif" evidence="2">
    <location>
        <begin position="30"/>
        <end position="49"/>
    </location>
</feature>
<evidence type="ECO:0000256" key="1">
    <source>
        <dbReference type="ARBA" id="ARBA00023125"/>
    </source>
</evidence>
<feature type="domain" description="HTH tetR-type" evidence="3">
    <location>
        <begin position="7"/>
        <end position="67"/>
    </location>
</feature>
<evidence type="ECO:0000313" key="5">
    <source>
        <dbReference type="Proteomes" id="UP000675409"/>
    </source>
</evidence>
<dbReference type="InterPro" id="IPR041467">
    <property type="entry name" value="Sco4008_C"/>
</dbReference>
<dbReference type="InterPro" id="IPR001647">
    <property type="entry name" value="HTH_TetR"/>
</dbReference>
<keyword evidence="5" id="KW-1185">Reference proteome</keyword>
<dbReference type="Gene3D" id="1.10.357.10">
    <property type="entry name" value="Tetracycline Repressor, domain 2"/>
    <property type="match status" value="1"/>
</dbReference>
<dbReference type="InterPro" id="IPR009057">
    <property type="entry name" value="Homeodomain-like_sf"/>
</dbReference>
<evidence type="ECO:0000256" key="2">
    <source>
        <dbReference type="PROSITE-ProRule" id="PRU00335"/>
    </source>
</evidence>
<name>A0ABS1LLL5_9MICO</name>